<protein>
    <recommendedName>
        <fullName evidence="8">Anthranilate phosphoribosyltransferase</fullName>
    </recommendedName>
</protein>
<accession>A0AA37WIG4</accession>
<dbReference type="Gene3D" id="1.20.970.10">
    <property type="entry name" value="Transferase, Pyrimidine Nucleoside Phosphorylase, Chain C"/>
    <property type="match status" value="1"/>
</dbReference>
<reference evidence="6" key="1">
    <citation type="journal article" date="2014" name="Int. J. Syst. Evol. Microbiol.">
        <title>Complete genome sequence of Corynebacterium casei LMG S-19264T (=DSM 44701T), isolated from a smear-ripened cheese.</title>
        <authorList>
            <consortium name="US DOE Joint Genome Institute (JGI-PGF)"/>
            <person name="Walter F."/>
            <person name="Albersmeier A."/>
            <person name="Kalinowski J."/>
            <person name="Ruckert C."/>
        </authorList>
    </citation>
    <scope>NUCLEOTIDE SEQUENCE</scope>
    <source>
        <strain evidence="6">NBRC 110023</strain>
    </source>
</reference>
<dbReference type="PANTHER" id="PTHR43285:SF2">
    <property type="entry name" value="ANTHRANILATE PHOSPHORIBOSYLTRANSFERASE"/>
    <property type="match status" value="1"/>
</dbReference>
<dbReference type="InterPro" id="IPR036320">
    <property type="entry name" value="Glycosyl_Trfase_fam3_N_dom_sf"/>
</dbReference>
<keyword evidence="3" id="KW-0822">Tryptophan biosynthesis</keyword>
<dbReference type="SUPFAM" id="SSF52418">
    <property type="entry name" value="Nucleoside phosphorylase/phosphoribosyltransferase catalytic domain"/>
    <property type="match status" value="1"/>
</dbReference>
<comment type="caution">
    <text evidence="6">The sequence shown here is derived from an EMBL/GenBank/DDBJ whole genome shotgun (WGS) entry which is preliminary data.</text>
</comment>
<dbReference type="Gene3D" id="3.40.1030.10">
    <property type="entry name" value="Nucleoside phosphorylase/phosphoribosyltransferase catalytic domain"/>
    <property type="match status" value="1"/>
</dbReference>
<dbReference type="Pfam" id="PF02885">
    <property type="entry name" value="Glycos_trans_3N"/>
    <property type="match status" value="1"/>
</dbReference>
<evidence type="ECO:0000259" key="4">
    <source>
        <dbReference type="Pfam" id="PF00591"/>
    </source>
</evidence>
<keyword evidence="3" id="KW-0057">Aromatic amino acid biosynthesis</keyword>
<organism evidence="6 7">
    <name type="scientific">Agaribacter marinus</name>
    <dbReference type="NCBI Taxonomy" id="1431249"/>
    <lineage>
        <taxon>Bacteria</taxon>
        <taxon>Pseudomonadati</taxon>
        <taxon>Pseudomonadota</taxon>
        <taxon>Gammaproteobacteria</taxon>
        <taxon>Alteromonadales</taxon>
        <taxon>Alteromonadaceae</taxon>
        <taxon>Agaribacter</taxon>
    </lineage>
</organism>
<dbReference type="NCBIfam" id="NF006564">
    <property type="entry name" value="PRK09071.1"/>
    <property type="match status" value="1"/>
</dbReference>
<evidence type="ECO:0000313" key="6">
    <source>
        <dbReference type="EMBL" id="GLR70982.1"/>
    </source>
</evidence>
<dbReference type="GO" id="GO:0005829">
    <property type="term" value="C:cytosol"/>
    <property type="evidence" value="ECO:0007669"/>
    <property type="project" value="TreeGrafter"/>
</dbReference>
<dbReference type="InterPro" id="IPR000312">
    <property type="entry name" value="Glycosyl_Trfase_fam3"/>
</dbReference>
<feature type="domain" description="Glycosyl transferase family 3 N-terminal" evidence="5">
    <location>
        <begin position="3"/>
        <end position="68"/>
    </location>
</feature>
<gene>
    <name evidence="6" type="ORF">GCM10007852_18900</name>
</gene>
<feature type="domain" description="Glycosyl transferase family 3" evidence="4">
    <location>
        <begin position="99"/>
        <end position="250"/>
    </location>
</feature>
<keyword evidence="7" id="KW-1185">Reference proteome</keyword>
<evidence type="ECO:0000313" key="7">
    <source>
        <dbReference type="Proteomes" id="UP001156601"/>
    </source>
</evidence>
<dbReference type="AlphaFoldDB" id="A0AA37WIG4"/>
<evidence type="ECO:0000256" key="3">
    <source>
        <dbReference type="ARBA" id="ARBA00022822"/>
    </source>
</evidence>
<reference evidence="6" key="2">
    <citation type="submission" date="2023-01" db="EMBL/GenBank/DDBJ databases">
        <title>Draft genome sequence of Agaribacter marinus strain NBRC 110023.</title>
        <authorList>
            <person name="Sun Q."/>
            <person name="Mori K."/>
        </authorList>
    </citation>
    <scope>NUCLEOTIDE SEQUENCE</scope>
    <source>
        <strain evidence="6">NBRC 110023</strain>
    </source>
</reference>
<dbReference type="GO" id="GO:0000162">
    <property type="term" value="P:L-tryptophan biosynthetic process"/>
    <property type="evidence" value="ECO:0007669"/>
    <property type="project" value="UniProtKB-KW"/>
</dbReference>
<keyword evidence="1" id="KW-0328">Glycosyltransferase</keyword>
<dbReference type="EMBL" id="BSOT01000005">
    <property type="protein sequence ID" value="GLR70982.1"/>
    <property type="molecule type" value="Genomic_DNA"/>
</dbReference>
<dbReference type="GO" id="GO:0004048">
    <property type="term" value="F:anthranilate phosphoribosyltransferase activity"/>
    <property type="evidence" value="ECO:0007669"/>
    <property type="project" value="InterPro"/>
</dbReference>
<dbReference type="PANTHER" id="PTHR43285">
    <property type="entry name" value="ANTHRANILATE PHOSPHORIBOSYLTRANSFERASE"/>
    <property type="match status" value="1"/>
</dbReference>
<dbReference type="Proteomes" id="UP001156601">
    <property type="component" value="Unassembled WGS sequence"/>
</dbReference>
<proteinExistence type="predicted"/>
<name>A0AA37WIG4_9ALTE</name>
<keyword evidence="2" id="KW-0808">Transferase</keyword>
<evidence type="ECO:0000256" key="2">
    <source>
        <dbReference type="ARBA" id="ARBA00022679"/>
    </source>
</evidence>
<dbReference type="SUPFAM" id="SSF47648">
    <property type="entry name" value="Nucleoside phosphorylase/phosphoribosyltransferase N-terminal domain"/>
    <property type="match status" value="1"/>
</dbReference>
<dbReference type="InterPro" id="IPR005940">
    <property type="entry name" value="Anthranilate_Pribosyl_Tfrase"/>
</dbReference>
<dbReference type="InterPro" id="IPR035902">
    <property type="entry name" value="Nuc_phospho_transferase"/>
</dbReference>
<dbReference type="RefSeq" id="WP_284217255.1">
    <property type="nucleotide sequence ID" value="NZ_BSOT01000005.1"/>
</dbReference>
<dbReference type="Pfam" id="PF00591">
    <property type="entry name" value="Glycos_transf_3"/>
    <property type="match status" value="1"/>
</dbReference>
<evidence type="ECO:0008006" key="8">
    <source>
        <dbReference type="Google" id="ProtNLM"/>
    </source>
</evidence>
<keyword evidence="3" id="KW-0028">Amino-acid biosynthesis</keyword>
<sequence>MIKDYIKKIGRGKGAGQYLTLEEAESAMNHILSGDASEAQISAFLMLLRYREESVEEIAGFVKACRRHNPHKDQISTTIDLDLPVYAGKRRHIPWMLLAVFVLAQQGKKIFLHGTQEPDSKRLYVEDVLQQFGFKPATTAKQIDSQLQMFGFSYANLHYLNPNLDKLIQMRSFLGLRSCANTLARMINPLAASVSVQGVYHKGLDTRHSKVACTLADPRIAVFRGEGGENECNPERPFTLITTKTESMDMLECPALLGQWAIKPKSMNVQELKRFWCEDDTGNLKCTGNIEGIGKAEESVPNTEYAFAAVIGTLTILLIALDNITFDDAKEKAINLWHSRNKAWPLHN</sequence>
<evidence type="ECO:0000259" key="5">
    <source>
        <dbReference type="Pfam" id="PF02885"/>
    </source>
</evidence>
<evidence type="ECO:0000256" key="1">
    <source>
        <dbReference type="ARBA" id="ARBA00022676"/>
    </source>
</evidence>
<dbReference type="InterPro" id="IPR017459">
    <property type="entry name" value="Glycosyl_Trfase_fam3_N_dom"/>
</dbReference>